<evidence type="ECO:0000256" key="6">
    <source>
        <dbReference type="SAM" id="SignalP"/>
    </source>
</evidence>
<proteinExistence type="predicted"/>
<keyword evidence="5" id="KW-0472">Membrane</keyword>
<feature type="domain" description="Malectin-like" evidence="7">
    <location>
        <begin position="51"/>
        <end position="100"/>
    </location>
</feature>
<evidence type="ECO:0000256" key="2">
    <source>
        <dbReference type="ARBA" id="ARBA00022692"/>
    </source>
</evidence>
<sequence length="165" mass="19083">MEIGVLFFLVFFSPSRDTLAPLQIDCRTETSYDTGDGILWHTDLDFIKTCALRFFPGTKQEYSLPAVAQKRYFVRTAFYYGNYDGLLRPPSFGLEFNGNKYPQDKYNRKWQPMIPQGTEDLHASFISVNRLTAEYPPNSAFLDTIEALDHLQIQSVVLRRDTFSE</sequence>
<comment type="caution">
    <text evidence="8">The sequence shown here is derived from an EMBL/GenBank/DDBJ whole genome shotgun (WGS) entry which is preliminary data.</text>
</comment>
<name>A0ABD3LH69_EUCGL</name>
<accession>A0ABD3LH69</accession>
<dbReference type="Proteomes" id="UP001634007">
    <property type="component" value="Unassembled WGS sequence"/>
</dbReference>
<dbReference type="AlphaFoldDB" id="A0ABD3LH69"/>
<feature type="signal peptide" evidence="6">
    <location>
        <begin position="1"/>
        <end position="20"/>
    </location>
</feature>
<dbReference type="InterPro" id="IPR024788">
    <property type="entry name" value="Malectin-like_Carb-bd_dom"/>
</dbReference>
<evidence type="ECO:0000313" key="9">
    <source>
        <dbReference type="Proteomes" id="UP001634007"/>
    </source>
</evidence>
<protein>
    <recommendedName>
        <fullName evidence="7">Malectin-like domain-containing protein</fullName>
    </recommendedName>
</protein>
<dbReference type="GO" id="GO:0016020">
    <property type="term" value="C:membrane"/>
    <property type="evidence" value="ECO:0007669"/>
    <property type="project" value="UniProtKB-SubCell"/>
</dbReference>
<evidence type="ECO:0000256" key="3">
    <source>
        <dbReference type="ARBA" id="ARBA00022729"/>
    </source>
</evidence>
<evidence type="ECO:0000256" key="4">
    <source>
        <dbReference type="ARBA" id="ARBA00022989"/>
    </source>
</evidence>
<keyword evidence="9" id="KW-1185">Reference proteome</keyword>
<keyword evidence="3 6" id="KW-0732">Signal</keyword>
<reference evidence="8 9" key="1">
    <citation type="submission" date="2024-11" db="EMBL/GenBank/DDBJ databases">
        <title>Chromosome-level genome assembly of Eucalyptus globulus Labill. provides insights into its genome evolution.</title>
        <authorList>
            <person name="Li X."/>
        </authorList>
    </citation>
    <scope>NUCLEOTIDE SEQUENCE [LARGE SCALE GENOMIC DNA]</scope>
    <source>
        <strain evidence="8">CL2024</strain>
        <tissue evidence="8">Fresh tender leaves</tissue>
    </source>
</reference>
<evidence type="ECO:0000256" key="1">
    <source>
        <dbReference type="ARBA" id="ARBA00004167"/>
    </source>
</evidence>
<keyword evidence="2" id="KW-0812">Transmembrane</keyword>
<evidence type="ECO:0000256" key="5">
    <source>
        <dbReference type="ARBA" id="ARBA00023136"/>
    </source>
</evidence>
<comment type="subcellular location">
    <subcellularLocation>
        <location evidence="1">Membrane</location>
        <topology evidence="1">Single-pass membrane protein</topology>
    </subcellularLocation>
</comment>
<evidence type="ECO:0000259" key="7">
    <source>
        <dbReference type="Pfam" id="PF12819"/>
    </source>
</evidence>
<keyword evidence="4" id="KW-1133">Transmembrane helix</keyword>
<organism evidence="8 9">
    <name type="scientific">Eucalyptus globulus</name>
    <name type="common">Tasmanian blue gum</name>
    <dbReference type="NCBI Taxonomy" id="34317"/>
    <lineage>
        <taxon>Eukaryota</taxon>
        <taxon>Viridiplantae</taxon>
        <taxon>Streptophyta</taxon>
        <taxon>Embryophyta</taxon>
        <taxon>Tracheophyta</taxon>
        <taxon>Spermatophyta</taxon>
        <taxon>Magnoliopsida</taxon>
        <taxon>eudicotyledons</taxon>
        <taxon>Gunneridae</taxon>
        <taxon>Pentapetalae</taxon>
        <taxon>rosids</taxon>
        <taxon>malvids</taxon>
        <taxon>Myrtales</taxon>
        <taxon>Myrtaceae</taxon>
        <taxon>Myrtoideae</taxon>
        <taxon>Eucalypteae</taxon>
        <taxon>Eucalyptus</taxon>
    </lineage>
</organism>
<dbReference type="Pfam" id="PF12819">
    <property type="entry name" value="Malectin_like"/>
    <property type="match status" value="1"/>
</dbReference>
<feature type="chain" id="PRO_5044839868" description="Malectin-like domain-containing protein" evidence="6">
    <location>
        <begin position="21"/>
        <end position="165"/>
    </location>
</feature>
<dbReference type="EMBL" id="JBJKBG010000002">
    <property type="protein sequence ID" value="KAL3750838.1"/>
    <property type="molecule type" value="Genomic_DNA"/>
</dbReference>
<evidence type="ECO:0000313" key="8">
    <source>
        <dbReference type="EMBL" id="KAL3750838.1"/>
    </source>
</evidence>
<gene>
    <name evidence="8" type="ORF">ACJRO7_011775</name>
</gene>